<dbReference type="NCBIfam" id="TIGR01224">
    <property type="entry name" value="hutI"/>
    <property type="match status" value="1"/>
</dbReference>
<dbReference type="InterPro" id="IPR032466">
    <property type="entry name" value="Metal_Hydrolase"/>
</dbReference>
<evidence type="ECO:0000256" key="6">
    <source>
        <dbReference type="ARBA" id="ARBA00013406"/>
    </source>
</evidence>
<dbReference type="FunFam" id="3.20.20.140:FF:000007">
    <property type="entry name" value="Imidazolonepropionase"/>
    <property type="match status" value="1"/>
</dbReference>
<dbReference type="EMBL" id="JAVRJZ010000001">
    <property type="protein sequence ID" value="KAK2728082.1"/>
    <property type="molecule type" value="Genomic_DNA"/>
</dbReference>
<gene>
    <name evidence="13" type="ORF">QYM36_008529</name>
</gene>
<dbReference type="PANTHER" id="PTHR42752">
    <property type="entry name" value="IMIDAZOLONEPROPIONASE"/>
    <property type="match status" value="1"/>
</dbReference>
<evidence type="ECO:0000313" key="14">
    <source>
        <dbReference type="Proteomes" id="UP001187531"/>
    </source>
</evidence>
<evidence type="ECO:0000256" key="3">
    <source>
        <dbReference type="ARBA" id="ARBA00004758"/>
    </source>
</evidence>
<dbReference type="SUPFAM" id="SSF51556">
    <property type="entry name" value="Metallo-dependent hydrolases"/>
    <property type="match status" value="1"/>
</dbReference>
<keyword evidence="9" id="KW-0369">Histidine metabolism</keyword>
<comment type="similarity">
    <text evidence="4">Belongs to the metallo-dependent hydrolases superfamily. HutI family.</text>
</comment>
<dbReference type="EC" id="3.5.2.7" evidence="5"/>
<organism evidence="13 14">
    <name type="scientific">Artemia franciscana</name>
    <name type="common">Brine shrimp</name>
    <name type="synonym">Artemia sanfranciscana</name>
    <dbReference type="NCBI Taxonomy" id="6661"/>
    <lineage>
        <taxon>Eukaryota</taxon>
        <taxon>Metazoa</taxon>
        <taxon>Ecdysozoa</taxon>
        <taxon>Arthropoda</taxon>
        <taxon>Crustacea</taxon>
        <taxon>Branchiopoda</taxon>
        <taxon>Anostraca</taxon>
        <taxon>Artemiidae</taxon>
        <taxon>Artemia</taxon>
    </lineage>
</organism>
<dbReference type="Proteomes" id="UP001187531">
    <property type="component" value="Unassembled WGS sequence"/>
</dbReference>
<comment type="catalytic activity">
    <reaction evidence="1">
        <text>4-imidazolone-5-propanoate + H2O = N-formimidoyl-L-glutamate</text>
        <dbReference type="Rhea" id="RHEA:23660"/>
        <dbReference type="ChEBI" id="CHEBI:15377"/>
        <dbReference type="ChEBI" id="CHEBI:58928"/>
        <dbReference type="ChEBI" id="CHEBI:77893"/>
        <dbReference type="EC" id="3.5.2.7"/>
    </reaction>
</comment>
<evidence type="ECO:0000259" key="12">
    <source>
        <dbReference type="Pfam" id="PF01979"/>
    </source>
</evidence>
<evidence type="ECO:0000256" key="7">
    <source>
        <dbReference type="ARBA" id="ARBA00022723"/>
    </source>
</evidence>
<protein>
    <recommendedName>
        <fullName evidence="6">Probable imidazolonepropionase</fullName>
        <ecNumber evidence="5">3.5.2.7</ecNumber>
    </recommendedName>
</protein>
<comment type="caution">
    <text evidence="13">The sequence shown here is derived from an EMBL/GenBank/DDBJ whole genome shotgun (WGS) entry which is preliminary data.</text>
</comment>
<evidence type="ECO:0000313" key="13">
    <source>
        <dbReference type="EMBL" id="KAK2728081.1"/>
    </source>
</evidence>
<keyword evidence="10" id="KW-0862">Zinc</keyword>
<dbReference type="Gene3D" id="2.30.40.10">
    <property type="entry name" value="Urease, subunit C, domain 1"/>
    <property type="match status" value="1"/>
</dbReference>
<dbReference type="InterPro" id="IPR006680">
    <property type="entry name" value="Amidohydro-rel"/>
</dbReference>
<evidence type="ECO:0000256" key="9">
    <source>
        <dbReference type="ARBA" id="ARBA00022808"/>
    </source>
</evidence>
<evidence type="ECO:0000256" key="4">
    <source>
        <dbReference type="ARBA" id="ARBA00008002"/>
    </source>
</evidence>
<keyword evidence="7" id="KW-0479">Metal-binding</keyword>
<dbReference type="SUPFAM" id="SSF51338">
    <property type="entry name" value="Composite domain of metallo-dependent hydrolases"/>
    <property type="match status" value="1"/>
</dbReference>
<dbReference type="CDD" id="cd01296">
    <property type="entry name" value="Imidazolone-5PH"/>
    <property type="match status" value="1"/>
</dbReference>
<accession>A0AA88LLM7</accession>
<dbReference type="PANTHER" id="PTHR42752:SF1">
    <property type="entry name" value="IMIDAZOLONEPROPIONASE-RELATED"/>
    <property type="match status" value="1"/>
</dbReference>
<dbReference type="InterPro" id="IPR011059">
    <property type="entry name" value="Metal-dep_hydrolase_composite"/>
</dbReference>
<dbReference type="GO" id="GO:0050480">
    <property type="term" value="F:imidazolonepropionase activity"/>
    <property type="evidence" value="ECO:0007669"/>
    <property type="project" value="UniProtKB-EC"/>
</dbReference>
<dbReference type="Pfam" id="PF01979">
    <property type="entry name" value="Amidohydro_1"/>
    <property type="match status" value="1"/>
</dbReference>
<evidence type="ECO:0000256" key="10">
    <source>
        <dbReference type="ARBA" id="ARBA00022833"/>
    </source>
</evidence>
<dbReference type="EMBL" id="JAVRJZ010000001">
    <property type="protein sequence ID" value="KAK2728081.1"/>
    <property type="molecule type" value="Genomic_DNA"/>
</dbReference>
<comment type="cofactor">
    <cofactor evidence="2">
        <name>Fe(3+)</name>
        <dbReference type="ChEBI" id="CHEBI:29034"/>
    </cofactor>
</comment>
<sequence length="437" mass="47206">MKLLVTNAKQVVRVTANGEKMLRGLEQTQSSLAILTERNGEGISILIDEDGKIAAIDYDSKIQNLIGNIKIKNVIDATGMCIIPGLVDGHTHPVWAGDRVHEFVMKMSGATYMEVHAAGGGIHFTVDKTRDASEEELFLLLSERLRKMMRNGTVLVEAKSGYGLDLETEIKMLKVIEKAKNCLPLSISSTFCGAHAVPKGKTASEATKDIIENQLPEVIRLRNSKAISVDSIDVFCEKGVFEIEESRAILNAGRKTGLRLNFHADELAPIGGAEMGASLGAEAMSHLEEISPAGIELMQKANSFAVLLPTTVIALRLKSPPVRSMINAGVAIALGTDFNPNAHCLSMPMVMYLACSVFGMSPTEALIGATINSAAALGYERTHGSLEIGKNGDFVIIDATRWENIIYQLGGERDVIKSVIIKGDVIYTKTEAEEVQL</sequence>
<evidence type="ECO:0000256" key="5">
    <source>
        <dbReference type="ARBA" id="ARBA00012864"/>
    </source>
</evidence>
<proteinExistence type="inferred from homology"/>
<name>A0AA88LLM7_ARTSF</name>
<dbReference type="AlphaFoldDB" id="A0AA88LLM7"/>
<feature type="domain" description="Amidohydrolase-related" evidence="12">
    <location>
        <begin position="82"/>
        <end position="425"/>
    </location>
</feature>
<evidence type="ECO:0000256" key="11">
    <source>
        <dbReference type="ARBA" id="ARBA00023004"/>
    </source>
</evidence>
<dbReference type="GO" id="GO:0046872">
    <property type="term" value="F:metal ion binding"/>
    <property type="evidence" value="ECO:0007669"/>
    <property type="project" value="UniProtKB-KW"/>
</dbReference>
<keyword evidence="8" id="KW-0378">Hydrolase</keyword>
<dbReference type="Gene3D" id="3.20.20.140">
    <property type="entry name" value="Metal-dependent hydrolases"/>
    <property type="match status" value="1"/>
</dbReference>
<evidence type="ECO:0000256" key="8">
    <source>
        <dbReference type="ARBA" id="ARBA00022801"/>
    </source>
</evidence>
<evidence type="ECO:0000256" key="1">
    <source>
        <dbReference type="ARBA" id="ARBA00000853"/>
    </source>
</evidence>
<dbReference type="InterPro" id="IPR005920">
    <property type="entry name" value="HutI"/>
</dbReference>
<dbReference type="GO" id="GO:0019556">
    <property type="term" value="P:L-histidine catabolic process to glutamate and formamide"/>
    <property type="evidence" value="ECO:0007669"/>
    <property type="project" value="InterPro"/>
</dbReference>
<keyword evidence="14" id="KW-1185">Reference proteome</keyword>
<reference evidence="13" key="1">
    <citation type="submission" date="2023-07" db="EMBL/GenBank/DDBJ databases">
        <title>Chromosome-level genome assembly of Artemia franciscana.</title>
        <authorList>
            <person name="Jo E."/>
        </authorList>
    </citation>
    <scope>NUCLEOTIDE SEQUENCE</scope>
    <source>
        <tissue evidence="13">Whole body</tissue>
    </source>
</reference>
<comment type="pathway">
    <text evidence="3">Amino-acid degradation; L-histidine degradation into L-glutamate; N-formimidoyl-L-glutamate from L-histidine: step 3/3.</text>
</comment>
<keyword evidence="11" id="KW-0408">Iron</keyword>
<evidence type="ECO:0000256" key="2">
    <source>
        <dbReference type="ARBA" id="ARBA00001965"/>
    </source>
</evidence>
<dbReference type="GO" id="GO:0005737">
    <property type="term" value="C:cytoplasm"/>
    <property type="evidence" value="ECO:0007669"/>
    <property type="project" value="InterPro"/>
</dbReference>